<accession>A0AAJ0DRF3</accession>
<evidence type="ECO:0000256" key="2">
    <source>
        <dbReference type="ARBA" id="ARBA00010421"/>
    </source>
</evidence>
<feature type="chain" id="PRO_5042502292" description="Cerato-platanin" evidence="4">
    <location>
        <begin position="21"/>
        <end position="152"/>
    </location>
</feature>
<proteinExistence type="inferred from homology"/>
<organism evidence="5 6">
    <name type="scientific">Extremus antarcticus</name>
    <dbReference type="NCBI Taxonomy" id="702011"/>
    <lineage>
        <taxon>Eukaryota</taxon>
        <taxon>Fungi</taxon>
        <taxon>Dikarya</taxon>
        <taxon>Ascomycota</taxon>
        <taxon>Pezizomycotina</taxon>
        <taxon>Dothideomycetes</taxon>
        <taxon>Dothideomycetidae</taxon>
        <taxon>Mycosphaerellales</taxon>
        <taxon>Extremaceae</taxon>
        <taxon>Extremus</taxon>
    </lineage>
</organism>
<dbReference type="InterPro" id="IPR010829">
    <property type="entry name" value="Cerato-platanin"/>
</dbReference>
<feature type="signal peptide" evidence="4">
    <location>
        <begin position="1"/>
        <end position="20"/>
    </location>
</feature>
<evidence type="ECO:0000313" key="6">
    <source>
        <dbReference type="Proteomes" id="UP001271007"/>
    </source>
</evidence>
<dbReference type="Proteomes" id="UP001271007">
    <property type="component" value="Unassembled WGS sequence"/>
</dbReference>
<protein>
    <recommendedName>
        <fullName evidence="7">Cerato-platanin</fullName>
    </recommendedName>
</protein>
<dbReference type="CDD" id="cd22778">
    <property type="entry name" value="DPBB_CEPL-like"/>
    <property type="match status" value="1"/>
</dbReference>
<gene>
    <name evidence="5" type="ORF">LTR09_003432</name>
</gene>
<reference evidence="5" key="1">
    <citation type="submission" date="2023-04" db="EMBL/GenBank/DDBJ databases">
        <title>Black Yeasts Isolated from many extreme environments.</title>
        <authorList>
            <person name="Coleine C."/>
            <person name="Stajich J.E."/>
            <person name="Selbmann L."/>
        </authorList>
    </citation>
    <scope>NUCLEOTIDE SEQUENCE</scope>
    <source>
        <strain evidence="5">CCFEE 5312</strain>
    </source>
</reference>
<dbReference type="InterPro" id="IPR036908">
    <property type="entry name" value="RlpA-like_sf"/>
</dbReference>
<keyword evidence="4" id="KW-0732">Signal</keyword>
<evidence type="ECO:0000313" key="5">
    <source>
        <dbReference type="EMBL" id="KAK3055512.1"/>
    </source>
</evidence>
<sequence length="152" mass="16097">MKLAGIVTLFGFSATAFSQARTLSVSYDAGYDQAGRSMNVFACSDGVNGLVTRYGWTTQGQIPRFPLIGGSVDIAGWNSAQCGTCYKVTYKAKSIFILGIDHTDTGLNIAQAAMNTLTNGQAVQLGRVNAQVTKVGVGKCGLTPKREIEFMA</sequence>
<evidence type="ECO:0008006" key="7">
    <source>
        <dbReference type="Google" id="ProtNLM"/>
    </source>
</evidence>
<dbReference type="SUPFAM" id="SSF50685">
    <property type="entry name" value="Barwin-like endoglucanases"/>
    <property type="match status" value="1"/>
</dbReference>
<dbReference type="Pfam" id="PF07249">
    <property type="entry name" value="Cerato-platanin"/>
    <property type="match status" value="1"/>
</dbReference>
<keyword evidence="3" id="KW-0964">Secreted</keyword>
<dbReference type="EMBL" id="JAWDJX010000008">
    <property type="protein sequence ID" value="KAK3055512.1"/>
    <property type="molecule type" value="Genomic_DNA"/>
</dbReference>
<dbReference type="GO" id="GO:0005576">
    <property type="term" value="C:extracellular region"/>
    <property type="evidence" value="ECO:0007669"/>
    <property type="project" value="UniProtKB-SubCell"/>
</dbReference>
<evidence type="ECO:0000256" key="4">
    <source>
        <dbReference type="SAM" id="SignalP"/>
    </source>
</evidence>
<name>A0AAJ0DRF3_9PEZI</name>
<keyword evidence="6" id="KW-1185">Reference proteome</keyword>
<dbReference type="Gene3D" id="2.40.40.10">
    <property type="entry name" value="RlpA-like domain"/>
    <property type="match status" value="1"/>
</dbReference>
<evidence type="ECO:0000256" key="1">
    <source>
        <dbReference type="ARBA" id="ARBA00004613"/>
    </source>
</evidence>
<comment type="caution">
    <text evidence="5">The sequence shown here is derived from an EMBL/GenBank/DDBJ whole genome shotgun (WGS) entry which is preliminary data.</text>
</comment>
<comment type="subcellular location">
    <subcellularLocation>
        <location evidence="1">Secreted</location>
    </subcellularLocation>
</comment>
<comment type="similarity">
    <text evidence="2">Belongs to the cerato-platanin family.</text>
</comment>
<evidence type="ECO:0000256" key="3">
    <source>
        <dbReference type="ARBA" id="ARBA00022525"/>
    </source>
</evidence>
<dbReference type="AlphaFoldDB" id="A0AAJ0DRF3"/>